<keyword evidence="4" id="KW-1185">Reference proteome</keyword>
<feature type="compositionally biased region" description="Low complexity" evidence="1">
    <location>
        <begin position="216"/>
        <end position="225"/>
    </location>
</feature>
<feature type="region of interest" description="Disordered" evidence="1">
    <location>
        <begin position="206"/>
        <end position="274"/>
    </location>
</feature>
<organism evidence="3 4">
    <name type="scientific">Roridomyces roridus</name>
    <dbReference type="NCBI Taxonomy" id="1738132"/>
    <lineage>
        <taxon>Eukaryota</taxon>
        <taxon>Fungi</taxon>
        <taxon>Dikarya</taxon>
        <taxon>Basidiomycota</taxon>
        <taxon>Agaricomycotina</taxon>
        <taxon>Agaricomycetes</taxon>
        <taxon>Agaricomycetidae</taxon>
        <taxon>Agaricales</taxon>
        <taxon>Marasmiineae</taxon>
        <taxon>Mycenaceae</taxon>
        <taxon>Roridomyces</taxon>
    </lineage>
</organism>
<dbReference type="InterPro" id="IPR036915">
    <property type="entry name" value="Cyclin-like_sf"/>
</dbReference>
<feature type="region of interest" description="Disordered" evidence="1">
    <location>
        <begin position="1"/>
        <end position="22"/>
    </location>
</feature>
<dbReference type="InterPro" id="IPR006671">
    <property type="entry name" value="Cyclin_N"/>
</dbReference>
<dbReference type="AlphaFoldDB" id="A0AAD7BY04"/>
<dbReference type="EMBL" id="JARKIF010000008">
    <property type="protein sequence ID" value="KAJ7633287.1"/>
    <property type="molecule type" value="Genomic_DNA"/>
</dbReference>
<dbReference type="Pfam" id="PF00134">
    <property type="entry name" value="Cyclin_N"/>
    <property type="match status" value="1"/>
</dbReference>
<dbReference type="GO" id="GO:0019901">
    <property type="term" value="F:protein kinase binding"/>
    <property type="evidence" value="ECO:0007669"/>
    <property type="project" value="InterPro"/>
</dbReference>
<feature type="domain" description="Cyclin N-terminal" evidence="2">
    <location>
        <begin position="88"/>
        <end position="181"/>
    </location>
</feature>
<feature type="compositionally biased region" description="Low complexity" evidence="1">
    <location>
        <begin position="234"/>
        <end position="250"/>
    </location>
</feature>
<dbReference type="PANTHER" id="PTHR15615:SF10">
    <property type="entry name" value="PHO85 CYCLIN-2-RELATED"/>
    <property type="match status" value="1"/>
</dbReference>
<dbReference type="PANTHER" id="PTHR15615">
    <property type="match status" value="1"/>
</dbReference>
<comment type="caution">
    <text evidence="3">The sequence shown here is derived from an EMBL/GenBank/DDBJ whole genome shotgun (WGS) entry which is preliminary data.</text>
</comment>
<proteinExistence type="predicted"/>
<protein>
    <recommendedName>
        <fullName evidence="2">Cyclin N-terminal domain-containing protein</fullName>
    </recommendedName>
</protein>
<dbReference type="Gene3D" id="1.10.472.10">
    <property type="entry name" value="Cyclin-like"/>
    <property type="match status" value="1"/>
</dbReference>
<evidence type="ECO:0000256" key="1">
    <source>
        <dbReference type="SAM" id="MobiDB-lite"/>
    </source>
</evidence>
<dbReference type="InterPro" id="IPR013922">
    <property type="entry name" value="Cyclin_PHO80-like"/>
</dbReference>
<reference evidence="3" key="1">
    <citation type="submission" date="2023-03" db="EMBL/GenBank/DDBJ databases">
        <title>Massive genome expansion in bonnet fungi (Mycena s.s.) driven by repeated elements and novel gene families across ecological guilds.</title>
        <authorList>
            <consortium name="Lawrence Berkeley National Laboratory"/>
            <person name="Harder C.B."/>
            <person name="Miyauchi S."/>
            <person name="Viragh M."/>
            <person name="Kuo A."/>
            <person name="Thoen E."/>
            <person name="Andreopoulos B."/>
            <person name="Lu D."/>
            <person name="Skrede I."/>
            <person name="Drula E."/>
            <person name="Henrissat B."/>
            <person name="Morin E."/>
            <person name="Kohler A."/>
            <person name="Barry K."/>
            <person name="LaButti K."/>
            <person name="Morin E."/>
            <person name="Salamov A."/>
            <person name="Lipzen A."/>
            <person name="Mereny Z."/>
            <person name="Hegedus B."/>
            <person name="Baldrian P."/>
            <person name="Stursova M."/>
            <person name="Weitz H."/>
            <person name="Taylor A."/>
            <person name="Grigoriev I.V."/>
            <person name="Nagy L.G."/>
            <person name="Martin F."/>
            <person name="Kauserud H."/>
        </authorList>
    </citation>
    <scope>NUCLEOTIDE SEQUENCE</scope>
    <source>
        <strain evidence="3">9284</strain>
    </source>
</reference>
<evidence type="ECO:0000313" key="3">
    <source>
        <dbReference type="EMBL" id="KAJ7633287.1"/>
    </source>
</evidence>
<gene>
    <name evidence="3" type="ORF">FB45DRAFT_792663</name>
</gene>
<dbReference type="GO" id="GO:0005634">
    <property type="term" value="C:nucleus"/>
    <property type="evidence" value="ECO:0007669"/>
    <property type="project" value="TreeGrafter"/>
</dbReference>
<dbReference type="SUPFAM" id="SSF47954">
    <property type="entry name" value="Cyclin-like"/>
    <property type="match status" value="1"/>
</dbReference>
<dbReference type="Proteomes" id="UP001221142">
    <property type="component" value="Unassembled WGS sequence"/>
</dbReference>
<sequence length="309" mass="33417">MRYSQASSSSAYASWSPSSSSSSGSPVHAASLVDASSHSPDLLHLIDVKLSKPVIQYVVDCVSETVDCAMGRPTRARQLTPSPYLPKFISFAQTVLARAEVRTPTLLVALVYISRARPHLSIALEQYALERVFLGALMCASKYTNDSTLKNVHWALCTGLFGRRDVGRIEREFLDVLDWELGVREADVMAHHEGILRASQSVVYKTKSKVSPPPRKSSSTPYTRRVPAPVPELAPSRASSPSSSSDDSMSPPTPEPMEVDPVPAPVPAKSSKAKGGLQDLLSAFPTLPIPISIPVAHYKQAYRIPVVAA</sequence>
<evidence type="ECO:0000259" key="2">
    <source>
        <dbReference type="Pfam" id="PF00134"/>
    </source>
</evidence>
<dbReference type="GO" id="GO:0000307">
    <property type="term" value="C:cyclin-dependent protein kinase holoenzyme complex"/>
    <property type="evidence" value="ECO:0007669"/>
    <property type="project" value="TreeGrafter"/>
</dbReference>
<accession>A0AAD7BY04</accession>
<dbReference type="CDD" id="cd20557">
    <property type="entry name" value="CYCLIN_ScPCL1-like"/>
    <property type="match status" value="1"/>
</dbReference>
<evidence type="ECO:0000313" key="4">
    <source>
        <dbReference type="Proteomes" id="UP001221142"/>
    </source>
</evidence>
<name>A0AAD7BY04_9AGAR</name>
<dbReference type="GO" id="GO:0016538">
    <property type="term" value="F:cyclin-dependent protein serine/threonine kinase regulator activity"/>
    <property type="evidence" value="ECO:0007669"/>
    <property type="project" value="TreeGrafter"/>
</dbReference>